<organism evidence="1 2">
    <name type="scientific">Trichinella patagoniensis</name>
    <dbReference type="NCBI Taxonomy" id="990121"/>
    <lineage>
        <taxon>Eukaryota</taxon>
        <taxon>Metazoa</taxon>
        <taxon>Ecdysozoa</taxon>
        <taxon>Nematoda</taxon>
        <taxon>Enoplea</taxon>
        <taxon>Dorylaimia</taxon>
        <taxon>Trichinellida</taxon>
        <taxon>Trichinellidae</taxon>
        <taxon>Trichinella</taxon>
    </lineage>
</organism>
<accession>A0A0V0Y2F2</accession>
<dbReference type="EMBL" id="JYDQ01004491">
    <property type="protein sequence ID" value="KRX94381.1"/>
    <property type="molecule type" value="Genomic_DNA"/>
</dbReference>
<protein>
    <submittedName>
        <fullName evidence="1">Uncharacterized protein</fullName>
    </submittedName>
</protein>
<gene>
    <name evidence="1" type="ORF">T12_16419</name>
</gene>
<dbReference type="AlphaFoldDB" id="A0A0V0Y2F2"/>
<name>A0A0V0Y2F2_9BILA</name>
<proteinExistence type="predicted"/>
<keyword evidence="2" id="KW-1185">Reference proteome</keyword>
<evidence type="ECO:0000313" key="2">
    <source>
        <dbReference type="Proteomes" id="UP000054783"/>
    </source>
</evidence>
<dbReference type="Proteomes" id="UP000054783">
    <property type="component" value="Unassembled WGS sequence"/>
</dbReference>
<evidence type="ECO:0000313" key="1">
    <source>
        <dbReference type="EMBL" id="KRX94381.1"/>
    </source>
</evidence>
<reference evidence="1 2" key="1">
    <citation type="submission" date="2015-01" db="EMBL/GenBank/DDBJ databases">
        <title>Evolution of Trichinella species and genotypes.</title>
        <authorList>
            <person name="Korhonen P.K."/>
            <person name="Edoardo P."/>
            <person name="Giuseppe L.R."/>
            <person name="Gasser R.B."/>
        </authorList>
    </citation>
    <scope>NUCLEOTIDE SEQUENCE [LARGE SCALE GENOMIC DNA]</scope>
    <source>
        <strain evidence="1">ISS2496</strain>
    </source>
</reference>
<comment type="caution">
    <text evidence="1">The sequence shown here is derived from an EMBL/GenBank/DDBJ whole genome shotgun (WGS) entry which is preliminary data.</text>
</comment>
<sequence>MSGPHQQETPQWSDTNQQVFVSNPLLTAILLPCEKSVGSMQFTTEVLGNKMMSV</sequence>